<sequence length="395" mass="41511">MTRLTILLPLLVSVITALPLSSTFKCQPNKHGLGGGLSTAPVAVPNQPVAPIRMDWGTRTSAAPSPSVSSHATHKNGPPLHSSHDGGQPPANQVQPIQASPTPVPKTTKVKIPSGFNTILFSDDFSDVAPGSPPSPSKWTIDTGTSYPGGPMNWGTNEVQMYTDSPSNLATTNAGTLRITPMGSGYGVGVGGRWTSARIRTNPEHDFAPRAGGKTRIEARLRVGAGDAQAGIWPAFWSLGAAYRGNYQNWPSVGEVDIFETVNGLPSAWHTVHCGPSAVGGPCNESAGIGRSVPMSRGEFHTVAVEIDRTGNRHWSEETLQWSIDGTVTFTLTGARVGDETAWRSLAHSSRFLLLNVAVGGGFPNAVAETQTPTPSTIGGFDAALEVDYVAVFST</sequence>
<proteinExistence type="predicted"/>
<dbReference type="SUPFAM" id="SSF49899">
    <property type="entry name" value="Concanavalin A-like lectins/glucanases"/>
    <property type="match status" value="1"/>
</dbReference>
<dbReference type="AlphaFoldDB" id="A0A6P8BLS2"/>
<feature type="signal peptide" evidence="2">
    <location>
        <begin position="1"/>
        <end position="17"/>
    </location>
</feature>
<reference evidence="5" key="3">
    <citation type="submission" date="2025-08" db="UniProtKB">
        <authorList>
            <consortium name="RefSeq"/>
        </authorList>
    </citation>
    <scope>IDENTIFICATION</scope>
    <source>
        <strain evidence="5">NI907</strain>
    </source>
</reference>
<accession>A0A6P8BLS2</accession>
<dbReference type="InterPro" id="IPR050546">
    <property type="entry name" value="Glycosyl_Hydrlase_16"/>
</dbReference>
<evidence type="ECO:0000256" key="2">
    <source>
        <dbReference type="SAM" id="SignalP"/>
    </source>
</evidence>
<dbReference type="PANTHER" id="PTHR10963">
    <property type="entry name" value="GLYCOSYL HYDROLASE-RELATED"/>
    <property type="match status" value="1"/>
</dbReference>
<evidence type="ECO:0000259" key="3">
    <source>
        <dbReference type="PROSITE" id="PS51762"/>
    </source>
</evidence>
<dbReference type="Gene3D" id="2.60.120.200">
    <property type="match status" value="1"/>
</dbReference>
<evidence type="ECO:0000313" key="4">
    <source>
        <dbReference type="Proteomes" id="UP000515153"/>
    </source>
</evidence>
<evidence type="ECO:0000256" key="1">
    <source>
        <dbReference type="SAM" id="MobiDB-lite"/>
    </source>
</evidence>
<reference evidence="5" key="2">
    <citation type="submission" date="2019-10" db="EMBL/GenBank/DDBJ databases">
        <authorList>
            <consortium name="NCBI Genome Project"/>
        </authorList>
    </citation>
    <scope>NUCLEOTIDE SEQUENCE</scope>
    <source>
        <strain evidence="5">NI907</strain>
    </source>
</reference>
<feature type="chain" id="PRO_5028110827" description="GH16 domain-containing protein" evidence="2">
    <location>
        <begin position="18"/>
        <end position="395"/>
    </location>
</feature>
<feature type="compositionally biased region" description="Low complexity" evidence="1">
    <location>
        <begin position="60"/>
        <end position="71"/>
    </location>
</feature>
<evidence type="ECO:0000313" key="5">
    <source>
        <dbReference type="RefSeq" id="XP_030988066.1"/>
    </source>
</evidence>
<dbReference type="GO" id="GO:0005975">
    <property type="term" value="P:carbohydrate metabolic process"/>
    <property type="evidence" value="ECO:0007669"/>
    <property type="project" value="InterPro"/>
</dbReference>
<name>A0A6P8BLS2_PYRGI</name>
<dbReference type="Proteomes" id="UP000515153">
    <property type="component" value="Unplaced"/>
</dbReference>
<dbReference type="PROSITE" id="PS51762">
    <property type="entry name" value="GH16_2"/>
    <property type="match status" value="1"/>
</dbReference>
<dbReference type="PANTHER" id="PTHR10963:SF60">
    <property type="entry name" value="GRAM-NEGATIVE BACTERIA-BINDING PROTEIN 1-RELATED"/>
    <property type="match status" value="1"/>
</dbReference>
<dbReference type="InterPro" id="IPR013320">
    <property type="entry name" value="ConA-like_dom_sf"/>
</dbReference>
<feature type="compositionally biased region" description="Polar residues" evidence="1">
    <location>
        <begin position="90"/>
        <end position="101"/>
    </location>
</feature>
<feature type="domain" description="GH16" evidence="3">
    <location>
        <begin position="95"/>
        <end position="395"/>
    </location>
</feature>
<gene>
    <name evidence="5" type="ORF">PgNI_00909</name>
</gene>
<dbReference type="Pfam" id="PF26113">
    <property type="entry name" value="GH16_XgeA"/>
    <property type="match status" value="1"/>
</dbReference>
<keyword evidence="4" id="KW-1185">Reference proteome</keyword>
<dbReference type="GO" id="GO:0004553">
    <property type="term" value="F:hydrolase activity, hydrolyzing O-glycosyl compounds"/>
    <property type="evidence" value="ECO:0007669"/>
    <property type="project" value="InterPro"/>
</dbReference>
<dbReference type="CDD" id="cd02182">
    <property type="entry name" value="GH16_Strep_laminarinase_like"/>
    <property type="match status" value="1"/>
</dbReference>
<organism evidence="4 5">
    <name type="scientific">Pyricularia grisea</name>
    <name type="common">Crabgrass-specific blast fungus</name>
    <name type="synonym">Magnaporthe grisea</name>
    <dbReference type="NCBI Taxonomy" id="148305"/>
    <lineage>
        <taxon>Eukaryota</taxon>
        <taxon>Fungi</taxon>
        <taxon>Dikarya</taxon>
        <taxon>Ascomycota</taxon>
        <taxon>Pezizomycotina</taxon>
        <taxon>Sordariomycetes</taxon>
        <taxon>Sordariomycetidae</taxon>
        <taxon>Magnaporthales</taxon>
        <taxon>Pyriculariaceae</taxon>
        <taxon>Pyricularia</taxon>
    </lineage>
</organism>
<keyword evidence="2" id="KW-0732">Signal</keyword>
<dbReference type="GeneID" id="41955900"/>
<dbReference type="InterPro" id="IPR000757">
    <property type="entry name" value="Beta-glucanase-like"/>
</dbReference>
<dbReference type="RefSeq" id="XP_030988066.1">
    <property type="nucleotide sequence ID" value="XM_031120986.1"/>
</dbReference>
<protein>
    <recommendedName>
        <fullName evidence="3">GH16 domain-containing protein</fullName>
    </recommendedName>
</protein>
<reference evidence="5" key="1">
    <citation type="journal article" date="2019" name="Mol. Biol. Evol.">
        <title>Blast fungal genomes show frequent chromosomal changes, gene gains and losses, and effector gene turnover.</title>
        <authorList>
            <person name="Gomez Luciano L.B."/>
            <person name="Jason Tsai I."/>
            <person name="Chuma I."/>
            <person name="Tosa Y."/>
            <person name="Chen Y.H."/>
            <person name="Li J.Y."/>
            <person name="Li M.Y."/>
            <person name="Jade Lu M.Y."/>
            <person name="Nakayashiki H."/>
            <person name="Li W.H."/>
        </authorList>
    </citation>
    <scope>NUCLEOTIDE SEQUENCE</scope>
    <source>
        <strain evidence="5">NI907</strain>
    </source>
</reference>
<feature type="region of interest" description="Disordered" evidence="1">
    <location>
        <begin position="57"/>
        <end position="108"/>
    </location>
</feature>
<dbReference type="KEGG" id="pgri:PgNI_00909"/>